<protein>
    <recommendedName>
        <fullName evidence="8">ArnT-like N-terminal domain-containing protein</fullName>
    </recommendedName>
</protein>
<evidence type="ECO:0000313" key="10">
    <source>
        <dbReference type="Proteomes" id="UP000287394"/>
    </source>
</evidence>
<keyword evidence="2" id="KW-1003">Cell membrane</keyword>
<name>A0A402CPL0_9BACT</name>
<dbReference type="OrthoDB" id="10020226at2"/>
<feature type="domain" description="ArnT-like N-terminal" evidence="8">
    <location>
        <begin position="75"/>
        <end position="197"/>
    </location>
</feature>
<evidence type="ECO:0000256" key="5">
    <source>
        <dbReference type="ARBA" id="ARBA00022692"/>
    </source>
</evidence>
<keyword evidence="10" id="KW-1185">Reference proteome</keyword>
<dbReference type="InterPro" id="IPR050297">
    <property type="entry name" value="LipidA_mod_glycosyltrf_83"/>
</dbReference>
<evidence type="ECO:0000256" key="1">
    <source>
        <dbReference type="ARBA" id="ARBA00004651"/>
    </source>
</evidence>
<evidence type="ECO:0000313" key="9">
    <source>
        <dbReference type="EMBL" id="BDI32887.1"/>
    </source>
</evidence>
<dbReference type="PANTHER" id="PTHR33908:SF3">
    <property type="entry name" value="UNDECAPRENYL PHOSPHATE-ALPHA-4-AMINO-4-DEOXY-L-ARABINOSE ARABINOSYL TRANSFERASE"/>
    <property type="match status" value="1"/>
</dbReference>
<dbReference type="GO" id="GO:0005886">
    <property type="term" value="C:plasma membrane"/>
    <property type="evidence" value="ECO:0007669"/>
    <property type="project" value="UniProtKB-SubCell"/>
</dbReference>
<keyword evidence="3" id="KW-0328">Glycosyltransferase</keyword>
<keyword evidence="5" id="KW-0812">Transmembrane</keyword>
<comment type="subcellular location">
    <subcellularLocation>
        <location evidence="1">Cell membrane</location>
        <topology evidence="1">Multi-pass membrane protein</topology>
    </subcellularLocation>
</comment>
<reference evidence="9 10" key="1">
    <citation type="journal article" date="2019" name="Int. J. Syst. Evol. Microbiol.">
        <title>Capsulimonas corticalis gen. nov., sp. nov., an aerobic capsulated bacterium, of a novel bacterial order, Capsulimonadales ord. nov., of the class Armatimonadia of the phylum Armatimonadetes.</title>
        <authorList>
            <person name="Li J."/>
            <person name="Kudo C."/>
            <person name="Tonouchi A."/>
        </authorList>
    </citation>
    <scope>NUCLEOTIDE SEQUENCE [LARGE SCALE GENOMIC DNA]</scope>
    <source>
        <strain evidence="9 10">AX-7</strain>
    </source>
</reference>
<evidence type="ECO:0000256" key="4">
    <source>
        <dbReference type="ARBA" id="ARBA00022679"/>
    </source>
</evidence>
<dbReference type="GO" id="GO:0006493">
    <property type="term" value="P:protein O-linked glycosylation"/>
    <property type="evidence" value="ECO:0007669"/>
    <property type="project" value="InterPro"/>
</dbReference>
<evidence type="ECO:0000256" key="3">
    <source>
        <dbReference type="ARBA" id="ARBA00022676"/>
    </source>
</evidence>
<gene>
    <name evidence="9" type="ORF">CCAX7_49380</name>
</gene>
<accession>A0A402CPL0</accession>
<evidence type="ECO:0000256" key="7">
    <source>
        <dbReference type="ARBA" id="ARBA00023136"/>
    </source>
</evidence>
<dbReference type="InterPro" id="IPR003342">
    <property type="entry name" value="ArnT-like_N"/>
</dbReference>
<keyword evidence="6" id="KW-1133">Transmembrane helix</keyword>
<dbReference type="Pfam" id="PF02366">
    <property type="entry name" value="PMT"/>
    <property type="match status" value="1"/>
</dbReference>
<dbReference type="EMBL" id="AP025739">
    <property type="protein sequence ID" value="BDI32887.1"/>
    <property type="molecule type" value="Genomic_DNA"/>
</dbReference>
<dbReference type="AlphaFoldDB" id="A0A402CPL0"/>
<dbReference type="GO" id="GO:0000030">
    <property type="term" value="F:mannosyltransferase activity"/>
    <property type="evidence" value="ECO:0007669"/>
    <property type="project" value="InterPro"/>
</dbReference>
<keyword evidence="4" id="KW-0808">Transferase</keyword>
<organism evidence="9 10">
    <name type="scientific">Capsulimonas corticalis</name>
    <dbReference type="NCBI Taxonomy" id="2219043"/>
    <lineage>
        <taxon>Bacteria</taxon>
        <taxon>Bacillati</taxon>
        <taxon>Armatimonadota</taxon>
        <taxon>Armatimonadia</taxon>
        <taxon>Capsulimonadales</taxon>
        <taxon>Capsulimonadaceae</taxon>
        <taxon>Capsulimonas</taxon>
    </lineage>
</organism>
<dbReference type="KEGG" id="ccot:CCAX7_49380"/>
<evidence type="ECO:0000259" key="8">
    <source>
        <dbReference type="Pfam" id="PF02366"/>
    </source>
</evidence>
<keyword evidence="7" id="KW-0472">Membrane</keyword>
<dbReference type="RefSeq" id="WP_119319421.1">
    <property type="nucleotide sequence ID" value="NZ_AP025739.1"/>
</dbReference>
<dbReference type="GO" id="GO:0010041">
    <property type="term" value="P:response to iron(III) ion"/>
    <property type="evidence" value="ECO:0007669"/>
    <property type="project" value="TreeGrafter"/>
</dbReference>
<evidence type="ECO:0000256" key="2">
    <source>
        <dbReference type="ARBA" id="ARBA00022475"/>
    </source>
</evidence>
<dbReference type="GO" id="GO:0009103">
    <property type="term" value="P:lipopolysaccharide biosynthetic process"/>
    <property type="evidence" value="ECO:0007669"/>
    <property type="project" value="UniProtKB-ARBA"/>
</dbReference>
<dbReference type="GO" id="GO:0016763">
    <property type="term" value="F:pentosyltransferase activity"/>
    <property type="evidence" value="ECO:0007669"/>
    <property type="project" value="TreeGrafter"/>
</dbReference>
<dbReference type="Proteomes" id="UP000287394">
    <property type="component" value="Chromosome"/>
</dbReference>
<sequence length="470" mass="51765">MLLALIVLTAIVVRVIGVADDPPMWLSWSSGIFTDEGFYTLDARHRALFGTLAPGNFHDRLLSPLLSFIQEAAFRQSGFGVDVLIARGVSLAFSLLTLLLLWLGLRRSVGRSVADLGLLFLAFAAPYLLYNRMALQETPTTFWLVAAFTSWAYGESADGRKRAIWFAAAGMSLGVAIVFKSLAGIAAPAILIACCWRGNPAEHRAGFWSLAGLGVVLGIEAIVWTIPHGRELRRMNAYFVSHQILPRTLLSVWLNIRRAFWDGERGLLPYLCAFLPSVIVLAAIAARRVRSRASWLMWGWIAGGVAFCLLSNYAPSRYYVLFLPALCALAAMGAQSIGRLPRIACVCVFLAVSGAWIVKQETERSVTIFSMPSDIVRMLGISSDVRMVGDFAPEICLDTKYTAAPVQPGLSNDDHPVERLNATHIAVTRAPKWRGWWIAHYPKLVTPEHFVGAVELGGDGRYVVDIYRVR</sequence>
<dbReference type="PANTHER" id="PTHR33908">
    <property type="entry name" value="MANNOSYLTRANSFERASE YKCB-RELATED"/>
    <property type="match status" value="1"/>
</dbReference>
<proteinExistence type="predicted"/>
<evidence type="ECO:0000256" key="6">
    <source>
        <dbReference type="ARBA" id="ARBA00022989"/>
    </source>
</evidence>